<evidence type="ECO:0000256" key="10">
    <source>
        <dbReference type="ARBA" id="ARBA00023002"/>
    </source>
</evidence>
<evidence type="ECO:0000256" key="11">
    <source>
        <dbReference type="ARBA" id="ARBA00023136"/>
    </source>
</evidence>
<comment type="function">
    <text evidence="12">Cytochrome bo(3) ubiquinol terminal oxidase is the component of the aerobic respiratory chain of E.coli that predominates when cells are grown at high aeration. Has proton pump activity across the membrane in addition to electron transfer, pumping 2 protons/electron.</text>
</comment>
<evidence type="ECO:0000313" key="18">
    <source>
        <dbReference type="EMBL" id="PTN10655.1"/>
    </source>
</evidence>
<evidence type="ECO:0000256" key="17">
    <source>
        <dbReference type="SAM" id="Phobius"/>
    </source>
</evidence>
<evidence type="ECO:0000256" key="6">
    <source>
        <dbReference type="ARBA" id="ARBA00022475"/>
    </source>
</evidence>
<evidence type="ECO:0000256" key="3">
    <source>
        <dbReference type="ARBA" id="ARBA00011700"/>
    </source>
</evidence>
<dbReference type="NCBIfam" id="TIGR02847">
    <property type="entry name" value="CyoD"/>
    <property type="match status" value="1"/>
</dbReference>
<dbReference type="PANTHER" id="PTHR36835">
    <property type="entry name" value="CYTOCHROME BO(3) UBIQUINOL OXIDASE SUBUNIT 4"/>
    <property type="match status" value="1"/>
</dbReference>
<organism evidence="18 19">
    <name type="scientific">Mangrovibacterium marinum</name>
    <dbReference type="NCBI Taxonomy" id="1639118"/>
    <lineage>
        <taxon>Bacteria</taxon>
        <taxon>Pseudomonadati</taxon>
        <taxon>Bacteroidota</taxon>
        <taxon>Bacteroidia</taxon>
        <taxon>Marinilabiliales</taxon>
        <taxon>Prolixibacteraceae</taxon>
        <taxon>Mangrovibacterium</taxon>
    </lineage>
</organism>
<keyword evidence="9 17" id="KW-1133">Transmembrane helix</keyword>
<keyword evidence="19" id="KW-1185">Reference proteome</keyword>
<evidence type="ECO:0000256" key="14">
    <source>
        <dbReference type="ARBA" id="ARBA00030211"/>
    </source>
</evidence>
<evidence type="ECO:0000256" key="2">
    <source>
        <dbReference type="ARBA" id="ARBA00008079"/>
    </source>
</evidence>
<name>A0A2T5C6S4_9BACT</name>
<dbReference type="PANTHER" id="PTHR36835:SF1">
    <property type="entry name" value="CYTOCHROME BO(3) UBIQUINOL OXIDASE SUBUNIT 4"/>
    <property type="match status" value="1"/>
</dbReference>
<dbReference type="InterPro" id="IPR005171">
    <property type="entry name" value="Cyt_c_oxidase_su4_prok"/>
</dbReference>
<dbReference type="GO" id="GO:0009319">
    <property type="term" value="C:cytochrome o ubiquinol oxidase complex"/>
    <property type="evidence" value="ECO:0007669"/>
    <property type="project" value="TreeGrafter"/>
</dbReference>
<comment type="subunit">
    <text evidence="3">Heterooctamer of two A chains, two B chains, two C chains and two D chains.</text>
</comment>
<gene>
    <name evidence="18" type="ORF">C8N47_101306</name>
</gene>
<reference evidence="18 19" key="1">
    <citation type="submission" date="2018-04" db="EMBL/GenBank/DDBJ databases">
        <title>Genomic Encyclopedia of Archaeal and Bacterial Type Strains, Phase II (KMG-II): from individual species to whole genera.</title>
        <authorList>
            <person name="Goeker M."/>
        </authorList>
    </citation>
    <scope>NUCLEOTIDE SEQUENCE [LARGE SCALE GENOMIC DNA]</scope>
    <source>
        <strain evidence="18 19">DSM 28823</strain>
    </source>
</reference>
<evidence type="ECO:0000256" key="4">
    <source>
        <dbReference type="ARBA" id="ARBA00014689"/>
    </source>
</evidence>
<keyword evidence="11 17" id="KW-0472">Membrane</keyword>
<dbReference type="AlphaFoldDB" id="A0A2T5C6S4"/>
<proteinExistence type="inferred from homology"/>
<evidence type="ECO:0000256" key="1">
    <source>
        <dbReference type="ARBA" id="ARBA00004651"/>
    </source>
</evidence>
<comment type="similarity">
    <text evidence="2">Belongs to the cytochrome c oxidase bacterial subunit 4 family.</text>
</comment>
<evidence type="ECO:0000256" key="7">
    <source>
        <dbReference type="ARBA" id="ARBA00022692"/>
    </source>
</evidence>
<evidence type="ECO:0000256" key="8">
    <source>
        <dbReference type="ARBA" id="ARBA00022982"/>
    </source>
</evidence>
<keyword evidence="7 17" id="KW-0812">Transmembrane</keyword>
<evidence type="ECO:0000256" key="13">
    <source>
        <dbReference type="ARBA" id="ARBA00030071"/>
    </source>
</evidence>
<dbReference type="GO" id="GO:0015990">
    <property type="term" value="P:electron transport coupled proton transport"/>
    <property type="evidence" value="ECO:0007669"/>
    <property type="project" value="InterPro"/>
</dbReference>
<dbReference type="InterPro" id="IPR014210">
    <property type="entry name" value="Cyt_o_ubiqinol_oxidase_su4"/>
</dbReference>
<dbReference type="InterPro" id="IPR050968">
    <property type="entry name" value="Cytochrome_c_oxidase_bac_sub4"/>
</dbReference>
<dbReference type="Pfam" id="PF03626">
    <property type="entry name" value="COX4_pro"/>
    <property type="match status" value="1"/>
</dbReference>
<feature type="transmembrane region" description="Helical" evidence="17">
    <location>
        <begin position="80"/>
        <end position="104"/>
    </location>
</feature>
<accession>A0A2T5C6S4</accession>
<comment type="subcellular location">
    <subcellularLocation>
        <location evidence="1">Cell membrane</location>
        <topology evidence="1">Multi-pass membrane protein</topology>
    </subcellularLocation>
</comment>
<evidence type="ECO:0000256" key="5">
    <source>
        <dbReference type="ARBA" id="ARBA00022448"/>
    </source>
</evidence>
<keyword evidence="10" id="KW-0560">Oxidoreductase</keyword>
<sequence>MSNHTHTEVAGAAHTGVKSYIIGFVLAVAFTLISFAFVMMEEVPKKVAFIGLSIAALMQMLVHLRYFLHLDRSKAQRWNVVFIAFTAVLVFIFVGGTIWVMVTLNSRMM</sequence>
<keyword evidence="8" id="KW-0249">Electron transport</keyword>
<dbReference type="GO" id="GO:0009486">
    <property type="term" value="F:cytochrome bo3 ubiquinol oxidase activity"/>
    <property type="evidence" value="ECO:0007669"/>
    <property type="project" value="InterPro"/>
</dbReference>
<feature type="transmembrane region" description="Helical" evidence="17">
    <location>
        <begin position="20"/>
        <end position="40"/>
    </location>
</feature>
<protein>
    <recommendedName>
        <fullName evidence="4">Cytochrome bo(3) ubiquinol oxidase subunit 4</fullName>
    </recommendedName>
    <alternativeName>
        <fullName evidence="16">Cytochrome o ubiquinol oxidase subunit 4</fullName>
    </alternativeName>
    <alternativeName>
        <fullName evidence="13">Oxidase bo(3) subunit 4</fullName>
    </alternativeName>
    <alternativeName>
        <fullName evidence="14">Ubiquinol oxidase polypeptide IV</fullName>
    </alternativeName>
    <alternativeName>
        <fullName evidence="15">Ubiquinol oxidase subunit 4</fullName>
    </alternativeName>
</protein>
<evidence type="ECO:0000256" key="12">
    <source>
        <dbReference type="ARBA" id="ARBA00025694"/>
    </source>
</evidence>
<dbReference type="RefSeq" id="WP_107820748.1">
    <property type="nucleotide sequence ID" value="NZ_OY782574.1"/>
</dbReference>
<feature type="transmembrane region" description="Helical" evidence="17">
    <location>
        <begin position="47"/>
        <end position="68"/>
    </location>
</feature>
<dbReference type="OrthoDB" id="2375888at2"/>
<comment type="caution">
    <text evidence="18">The sequence shown here is derived from an EMBL/GenBank/DDBJ whole genome shotgun (WGS) entry which is preliminary data.</text>
</comment>
<keyword evidence="6" id="KW-1003">Cell membrane</keyword>
<dbReference type="GO" id="GO:0019646">
    <property type="term" value="P:aerobic electron transport chain"/>
    <property type="evidence" value="ECO:0007669"/>
    <property type="project" value="TreeGrafter"/>
</dbReference>
<evidence type="ECO:0000313" key="19">
    <source>
        <dbReference type="Proteomes" id="UP000243525"/>
    </source>
</evidence>
<evidence type="ECO:0000256" key="15">
    <source>
        <dbReference type="ARBA" id="ARBA00031887"/>
    </source>
</evidence>
<evidence type="ECO:0000256" key="16">
    <source>
        <dbReference type="ARBA" id="ARBA00032185"/>
    </source>
</evidence>
<dbReference type="Proteomes" id="UP000243525">
    <property type="component" value="Unassembled WGS sequence"/>
</dbReference>
<dbReference type="GO" id="GO:0015078">
    <property type="term" value="F:proton transmembrane transporter activity"/>
    <property type="evidence" value="ECO:0007669"/>
    <property type="project" value="TreeGrafter"/>
</dbReference>
<keyword evidence="5" id="KW-0813">Transport</keyword>
<evidence type="ECO:0000256" key="9">
    <source>
        <dbReference type="ARBA" id="ARBA00022989"/>
    </source>
</evidence>
<dbReference type="GO" id="GO:0005886">
    <property type="term" value="C:plasma membrane"/>
    <property type="evidence" value="ECO:0007669"/>
    <property type="project" value="UniProtKB-SubCell"/>
</dbReference>
<dbReference type="EMBL" id="QAAD01000001">
    <property type="protein sequence ID" value="PTN10655.1"/>
    <property type="molecule type" value="Genomic_DNA"/>
</dbReference>